<dbReference type="AlphaFoldDB" id="A0AAW1KPD1"/>
<organism evidence="5 6">
    <name type="scientific">Popillia japonica</name>
    <name type="common">Japanese beetle</name>
    <dbReference type="NCBI Taxonomy" id="7064"/>
    <lineage>
        <taxon>Eukaryota</taxon>
        <taxon>Metazoa</taxon>
        <taxon>Ecdysozoa</taxon>
        <taxon>Arthropoda</taxon>
        <taxon>Hexapoda</taxon>
        <taxon>Insecta</taxon>
        <taxon>Pterygota</taxon>
        <taxon>Neoptera</taxon>
        <taxon>Endopterygota</taxon>
        <taxon>Coleoptera</taxon>
        <taxon>Polyphaga</taxon>
        <taxon>Scarabaeiformia</taxon>
        <taxon>Scarabaeidae</taxon>
        <taxon>Rutelinae</taxon>
        <taxon>Popillia</taxon>
    </lineage>
</organism>
<dbReference type="PANTHER" id="PTHR11709:SF394">
    <property type="entry name" value="FI03373P-RELATED"/>
    <property type="match status" value="1"/>
</dbReference>
<keyword evidence="1" id="KW-0479">Metal-binding</keyword>
<dbReference type="Pfam" id="PF07731">
    <property type="entry name" value="Cu-oxidase_2"/>
    <property type="match status" value="1"/>
</dbReference>
<evidence type="ECO:0000256" key="3">
    <source>
        <dbReference type="ARBA" id="ARBA00023008"/>
    </source>
</evidence>
<dbReference type="PROSITE" id="PS00080">
    <property type="entry name" value="MULTICOPPER_OXIDASE2"/>
    <property type="match status" value="1"/>
</dbReference>
<feature type="domain" description="Plastocyanin-like" evidence="4">
    <location>
        <begin position="58"/>
        <end position="183"/>
    </location>
</feature>
<dbReference type="InterPro" id="IPR002355">
    <property type="entry name" value="Cu_oxidase_Cu_BS"/>
</dbReference>
<dbReference type="EMBL" id="JASPKY010000205">
    <property type="protein sequence ID" value="KAK9720995.1"/>
    <property type="molecule type" value="Genomic_DNA"/>
</dbReference>
<dbReference type="Proteomes" id="UP001458880">
    <property type="component" value="Unassembled WGS sequence"/>
</dbReference>
<evidence type="ECO:0000256" key="2">
    <source>
        <dbReference type="ARBA" id="ARBA00023002"/>
    </source>
</evidence>
<protein>
    <submittedName>
        <fullName evidence="5">Multicopper oxidase</fullName>
    </submittedName>
</protein>
<evidence type="ECO:0000313" key="5">
    <source>
        <dbReference type="EMBL" id="KAK9720995.1"/>
    </source>
</evidence>
<sequence>MDNPYFHKPNVYGFHNVTDTTQQLLTPQLNHISMKLLPFPLLSERSHVKQEMICNESTVSNCDKTFCECTHVVQIPLNAVVEMILIDKGFAYDANHPFHLHGHSFRVIGMEKVGKNVTVDKIVELDEKNLLLRNLENPPIKDTVTVPDGGYTIIRFVASNPGYWLFHCHIEFHVEIGMSLVFKFGEHEDMPPVPDGFPKCGNYDVVDHPSIVESIWSSLFSSSSSIPQIQFITFCLALIILRVLR</sequence>
<dbReference type="Gene3D" id="2.60.40.420">
    <property type="entry name" value="Cupredoxins - blue copper proteins"/>
    <property type="match status" value="1"/>
</dbReference>
<keyword evidence="2" id="KW-0560">Oxidoreductase</keyword>
<dbReference type="FunFam" id="2.60.40.420:FF:000079">
    <property type="entry name" value="Laccase 1"/>
    <property type="match status" value="1"/>
</dbReference>
<dbReference type="GO" id="GO:0005507">
    <property type="term" value="F:copper ion binding"/>
    <property type="evidence" value="ECO:0007669"/>
    <property type="project" value="InterPro"/>
</dbReference>
<dbReference type="InterPro" id="IPR008972">
    <property type="entry name" value="Cupredoxin"/>
</dbReference>
<comment type="caution">
    <text evidence="5">The sequence shown here is derived from an EMBL/GenBank/DDBJ whole genome shotgun (WGS) entry which is preliminary data.</text>
</comment>
<gene>
    <name evidence="5" type="ORF">QE152_g21815</name>
</gene>
<proteinExistence type="predicted"/>
<dbReference type="InterPro" id="IPR011706">
    <property type="entry name" value="Cu-oxidase_C"/>
</dbReference>
<dbReference type="InterPro" id="IPR033138">
    <property type="entry name" value="Cu_oxidase_CS"/>
</dbReference>
<dbReference type="PROSITE" id="PS00079">
    <property type="entry name" value="MULTICOPPER_OXIDASE1"/>
    <property type="match status" value="1"/>
</dbReference>
<keyword evidence="6" id="KW-1185">Reference proteome</keyword>
<dbReference type="PANTHER" id="PTHR11709">
    <property type="entry name" value="MULTI-COPPER OXIDASE"/>
    <property type="match status" value="1"/>
</dbReference>
<reference evidence="5 6" key="1">
    <citation type="journal article" date="2024" name="BMC Genomics">
        <title>De novo assembly and annotation of Popillia japonica's genome with initial clues to its potential as an invasive pest.</title>
        <authorList>
            <person name="Cucini C."/>
            <person name="Boschi S."/>
            <person name="Funari R."/>
            <person name="Cardaioli E."/>
            <person name="Iannotti N."/>
            <person name="Marturano G."/>
            <person name="Paoli F."/>
            <person name="Bruttini M."/>
            <person name="Carapelli A."/>
            <person name="Frati F."/>
            <person name="Nardi F."/>
        </authorList>
    </citation>
    <scope>NUCLEOTIDE SEQUENCE [LARGE SCALE GENOMIC DNA]</scope>
    <source>
        <strain evidence="5">DMR45628</strain>
    </source>
</reference>
<dbReference type="GO" id="GO:0005886">
    <property type="term" value="C:plasma membrane"/>
    <property type="evidence" value="ECO:0007669"/>
    <property type="project" value="TreeGrafter"/>
</dbReference>
<dbReference type="GO" id="GO:0016491">
    <property type="term" value="F:oxidoreductase activity"/>
    <property type="evidence" value="ECO:0007669"/>
    <property type="project" value="UniProtKB-KW"/>
</dbReference>
<evidence type="ECO:0000259" key="4">
    <source>
        <dbReference type="Pfam" id="PF07731"/>
    </source>
</evidence>
<dbReference type="InterPro" id="IPR045087">
    <property type="entry name" value="Cu-oxidase_fam"/>
</dbReference>
<keyword evidence="3" id="KW-0186">Copper</keyword>
<dbReference type="CDD" id="cd13905">
    <property type="entry name" value="CuRO_3_tcLLC2_insect_like"/>
    <property type="match status" value="1"/>
</dbReference>
<name>A0AAW1KPD1_POPJA</name>
<dbReference type="SUPFAM" id="SSF49503">
    <property type="entry name" value="Cupredoxins"/>
    <property type="match status" value="1"/>
</dbReference>
<evidence type="ECO:0000256" key="1">
    <source>
        <dbReference type="ARBA" id="ARBA00022723"/>
    </source>
</evidence>
<dbReference type="GO" id="GO:0006826">
    <property type="term" value="P:iron ion transport"/>
    <property type="evidence" value="ECO:0007669"/>
    <property type="project" value="TreeGrafter"/>
</dbReference>
<evidence type="ECO:0000313" key="6">
    <source>
        <dbReference type="Proteomes" id="UP001458880"/>
    </source>
</evidence>
<accession>A0AAW1KPD1</accession>